<dbReference type="Proteomes" id="UP000006860">
    <property type="component" value="Chromosome"/>
</dbReference>
<dbReference type="KEGG" id="pbs:Plabr_1109"/>
<evidence type="ECO:0000313" key="3">
    <source>
        <dbReference type="Proteomes" id="UP000006860"/>
    </source>
</evidence>
<dbReference type="HOGENOM" id="CLU_1884230_0_0_0"/>
<reference evidence="3" key="1">
    <citation type="submission" date="2011-02" db="EMBL/GenBank/DDBJ databases">
        <title>The complete genome of Planctomyces brasiliensis DSM 5305.</title>
        <authorList>
            <person name="Lucas S."/>
            <person name="Copeland A."/>
            <person name="Lapidus A."/>
            <person name="Bruce D."/>
            <person name="Goodwin L."/>
            <person name="Pitluck S."/>
            <person name="Kyrpides N."/>
            <person name="Mavromatis K."/>
            <person name="Pagani I."/>
            <person name="Ivanova N."/>
            <person name="Ovchinnikova G."/>
            <person name="Lu M."/>
            <person name="Detter J.C."/>
            <person name="Han C."/>
            <person name="Land M."/>
            <person name="Hauser L."/>
            <person name="Markowitz V."/>
            <person name="Cheng J.-F."/>
            <person name="Hugenholtz P."/>
            <person name="Woyke T."/>
            <person name="Wu D."/>
            <person name="Tindall B."/>
            <person name="Pomrenke H.G."/>
            <person name="Brambilla E."/>
            <person name="Klenk H.-P."/>
            <person name="Eisen J.A."/>
        </authorList>
    </citation>
    <scope>NUCLEOTIDE SEQUENCE [LARGE SCALE GENOMIC DNA]</scope>
    <source>
        <strain evidence="3">ATCC 49424 / DSM 5305 / JCM 21570 / NBRC 103401 / IFAM 1448</strain>
    </source>
</reference>
<keyword evidence="3" id="KW-1185">Reference proteome</keyword>
<dbReference type="EMBL" id="CP002546">
    <property type="protein sequence ID" value="ADY58727.1"/>
    <property type="molecule type" value="Genomic_DNA"/>
</dbReference>
<gene>
    <name evidence="2" type="ordered locus">Plabr_1109</name>
</gene>
<proteinExistence type="predicted"/>
<organism evidence="2 3">
    <name type="scientific">Rubinisphaera brasiliensis (strain ATCC 49424 / DSM 5305 / JCM 21570 / IAM 15109 / NBRC 103401 / IFAM 1448)</name>
    <name type="common">Planctomyces brasiliensis</name>
    <dbReference type="NCBI Taxonomy" id="756272"/>
    <lineage>
        <taxon>Bacteria</taxon>
        <taxon>Pseudomonadati</taxon>
        <taxon>Planctomycetota</taxon>
        <taxon>Planctomycetia</taxon>
        <taxon>Planctomycetales</taxon>
        <taxon>Planctomycetaceae</taxon>
        <taxon>Rubinisphaera</taxon>
    </lineage>
</organism>
<evidence type="ECO:0000313" key="2">
    <source>
        <dbReference type="EMBL" id="ADY58727.1"/>
    </source>
</evidence>
<name>F0SKQ7_RUBBR</name>
<dbReference type="AlphaFoldDB" id="F0SKQ7"/>
<protein>
    <submittedName>
        <fullName evidence="2">Uncharacterized protein</fullName>
    </submittedName>
</protein>
<evidence type="ECO:0000256" key="1">
    <source>
        <dbReference type="SAM" id="MobiDB-lite"/>
    </source>
</evidence>
<sequence length="135" mass="14521">MEVDSSRVEAWLTEWQGRVRARRPVVTREIAGLVLDRVMERNPVDTGRSRAAWGEAGSQVGVSAAASTTAASQAGDGVGQTEEDGQQTRLAFENRVEYTPFLEYGTSRMAARAMVRGALASSGAEVVFQLAGVFK</sequence>
<dbReference type="STRING" id="756272.Plabr_1109"/>
<accession>F0SKQ7</accession>
<feature type="region of interest" description="Disordered" evidence="1">
    <location>
        <begin position="66"/>
        <end position="86"/>
    </location>
</feature>